<dbReference type="CDD" id="cd14014">
    <property type="entry name" value="STKc_PknB_like"/>
    <property type="match status" value="1"/>
</dbReference>
<dbReference type="PROSITE" id="PS00107">
    <property type="entry name" value="PROTEIN_KINASE_ATP"/>
    <property type="match status" value="1"/>
</dbReference>
<dbReference type="SUPFAM" id="SSF50998">
    <property type="entry name" value="Quinoprotein alcohol dehydrogenase-like"/>
    <property type="match status" value="1"/>
</dbReference>
<evidence type="ECO:0000256" key="6">
    <source>
        <dbReference type="SAM" id="MobiDB-lite"/>
    </source>
</evidence>
<keyword evidence="3 8" id="KW-0418">Kinase</keyword>
<dbReference type="InterPro" id="IPR011009">
    <property type="entry name" value="Kinase-like_dom_sf"/>
</dbReference>
<dbReference type="InterPro" id="IPR002372">
    <property type="entry name" value="PQQ_rpt_dom"/>
</dbReference>
<evidence type="ECO:0000256" key="4">
    <source>
        <dbReference type="ARBA" id="ARBA00022840"/>
    </source>
</evidence>
<dbReference type="EMBL" id="CP147982">
    <property type="protein sequence ID" value="WXK79174.1"/>
    <property type="molecule type" value="Genomic_DNA"/>
</dbReference>
<dbReference type="Gene3D" id="3.30.200.20">
    <property type="entry name" value="Phosphorylase Kinase, domain 1"/>
    <property type="match status" value="1"/>
</dbReference>
<dbReference type="Proteomes" id="UP001626628">
    <property type="component" value="Chromosome"/>
</dbReference>
<feature type="region of interest" description="Disordered" evidence="6">
    <location>
        <begin position="354"/>
        <end position="397"/>
    </location>
</feature>
<dbReference type="Pfam" id="PF00069">
    <property type="entry name" value="Pkinase"/>
    <property type="match status" value="1"/>
</dbReference>
<dbReference type="Gene3D" id="1.10.510.10">
    <property type="entry name" value="Transferase(Phosphotransferase) domain 1"/>
    <property type="match status" value="1"/>
</dbReference>
<evidence type="ECO:0000313" key="9">
    <source>
        <dbReference type="Proteomes" id="UP001626628"/>
    </source>
</evidence>
<dbReference type="RefSeq" id="WP_407287739.1">
    <property type="nucleotide sequence ID" value="NZ_CP147982.1"/>
</dbReference>
<organism evidence="8 9">
    <name type="scientific">Streptomyces sirii</name>
    <dbReference type="NCBI Taxonomy" id="3127701"/>
    <lineage>
        <taxon>Bacteria</taxon>
        <taxon>Bacillati</taxon>
        <taxon>Actinomycetota</taxon>
        <taxon>Actinomycetes</taxon>
        <taxon>Kitasatosporales</taxon>
        <taxon>Streptomycetaceae</taxon>
        <taxon>Streptomyces</taxon>
    </lineage>
</organism>
<evidence type="ECO:0000313" key="8">
    <source>
        <dbReference type="EMBL" id="WXK79174.1"/>
    </source>
</evidence>
<evidence type="ECO:0000256" key="2">
    <source>
        <dbReference type="ARBA" id="ARBA00022741"/>
    </source>
</evidence>
<accession>A0ABZ2QY05</accession>
<dbReference type="GO" id="GO:0016301">
    <property type="term" value="F:kinase activity"/>
    <property type="evidence" value="ECO:0007669"/>
    <property type="project" value="UniProtKB-KW"/>
</dbReference>
<keyword evidence="9" id="KW-1185">Reference proteome</keyword>
<proteinExistence type="predicted"/>
<feature type="binding site" evidence="5">
    <location>
        <position position="44"/>
    </location>
    <ligand>
        <name>ATP</name>
        <dbReference type="ChEBI" id="CHEBI:30616"/>
    </ligand>
</feature>
<keyword evidence="1" id="KW-0808">Transferase</keyword>
<gene>
    <name evidence="8" type="ORF">WAB15_26050</name>
</gene>
<dbReference type="PANTHER" id="PTHR43289:SF34">
    <property type="entry name" value="SERINE_THREONINE-PROTEIN KINASE YBDM-RELATED"/>
    <property type="match status" value="1"/>
</dbReference>
<dbReference type="InterPro" id="IPR017441">
    <property type="entry name" value="Protein_kinase_ATP_BS"/>
</dbReference>
<feature type="domain" description="Protein kinase" evidence="7">
    <location>
        <begin position="16"/>
        <end position="268"/>
    </location>
</feature>
<evidence type="ECO:0000259" key="7">
    <source>
        <dbReference type="PROSITE" id="PS50011"/>
    </source>
</evidence>
<evidence type="ECO:0000256" key="5">
    <source>
        <dbReference type="PROSITE-ProRule" id="PRU10141"/>
    </source>
</evidence>
<dbReference type="InterPro" id="IPR000719">
    <property type="entry name" value="Prot_kinase_dom"/>
</dbReference>
<evidence type="ECO:0000256" key="1">
    <source>
        <dbReference type="ARBA" id="ARBA00022679"/>
    </source>
</evidence>
<name>A0ABZ2QY05_9ACTN</name>
<keyword evidence="4 5" id="KW-0067">ATP-binding</keyword>
<dbReference type="SMART" id="SM00220">
    <property type="entry name" value="S_TKc"/>
    <property type="match status" value="1"/>
</dbReference>
<protein>
    <submittedName>
        <fullName evidence="8">Protein kinase</fullName>
    </submittedName>
</protein>
<dbReference type="InterPro" id="IPR011047">
    <property type="entry name" value="Quinoprotein_ADH-like_sf"/>
</dbReference>
<evidence type="ECO:0000256" key="3">
    <source>
        <dbReference type="ARBA" id="ARBA00022777"/>
    </source>
</evidence>
<dbReference type="Gene3D" id="2.130.10.10">
    <property type="entry name" value="YVTN repeat-like/Quinoprotein amine dehydrogenase"/>
    <property type="match status" value="1"/>
</dbReference>
<reference evidence="8 9" key="1">
    <citation type="submission" date="2024-03" db="EMBL/GenBank/DDBJ databases">
        <title>The complete genome of Streptomyces sirii sp.nov.</title>
        <authorList>
            <person name="Zakalyukina Y.V."/>
            <person name="Belik A.R."/>
            <person name="Biryukov M.V."/>
            <person name="Baturina O.A."/>
            <person name="Kabilov M.R."/>
        </authorList>
    </citation>
    <scope>NUCLEOTIDE SEQUENCE [LARGE SCALE GENOMIC DNA]</scope>
    <source>
        <strain evidence="8 9">BP-8</strain>
    </source>
</reference>
<dbReference type="PROSITE" id="PS50011">
    <property type="entry name" value="PROTEIN_KINASE_DOM"/>
    <property type="match status" value="1"/>
</dbReference>
<dbReference type="InterPro" id="IPR015943">
    <property type="entry name" value="WD40/YVTN_repeat-like_dom_sf"/>
</dbReference>
<dbReference type="PANTHER" id="PTHR43289">
    <property type="entry name" value="MITOGEN-ACTIVATED PROTEIN KINASE KINASE KINASE 20-RELATED"/>
    <property type="match status" value="1"/>
</dbReference>
<dbReference type="InterPro" id="IPR008271">
    <property type="entry name" value="Ser/Thr_kinase_AS"/>
</dbReference>
<keyword evidence="2 5" id="KW-0547">Nucleotide-binding</keyword>
<dbReference type="Pfam" id="PF13360">
    <property type="entry name" value="PQQ_2"/>
    <property type="match status" value="2"/>
</dbReference>
<dbReference type="SUPFAM" id="SSF56112">
    <property type="entry name" value="Protein kinase-like (PK-like)"/>
    <property type="match status" value="1"/>
</dbReference>
<sequence length="746" mass="78404">MPSPLTHDDPHGFGPYRLIARLGSGGMGTVYLARSPGGRTVAVKTMHARIATEAAFRTRFRLEADAARVIGGRHGAQVVEADPLAETPWIATEYVLGPPLDEAVELAGPLPEASVRALGAALCGALGQLHGSDVVHRDLKPSNIMVTAHGPKVIDFGIARALGDDRLTHTGAAVGTPAFMSPEQATGGEHTPAGDVFALAGVLVFAATGHGPFGDGRPADLLYRVTYGEPDLTGTPAALAPILAGCLAKDPAQRPTTAELSARLHDGGGEFADLLPDAVLAEIGRRASEVWQVVPQRLPAPADQPETVPMADVPAAGGLSRRGLLMAGAGSVLGVAGAGAGVWAVLGQDAPAPGPGTGPGYTKPKPGPSVGALKKKKLDSVWQKQTGGPDDDQNPEVPMVAGDQVVLVAGAEARGVDPKSGESAWTFSLFADDSWQVASDGERVYQILRVENGQDLMTKTVSWFLAPVDLRTGKAGTRIAPVSDSRHNGIISRLLAVADATAYLAISHGKVKSHERLSRWSVTAVDLASGRRKWTDPVPFHPAKSDDNHFLSAKASGNRLVLLQQMNDGKVRIVARDTRTGKVAWDKPWDGADSRYVRDPLAVDGRHLYLGYGPLRALRLSDGGQAWDTSSVRPKKTYGPAVLKGGAVYAVEKGLGLVSYGAGGGKPRWAEKSAEGPRADHVVRPVIGSEYAYTYSDTDKVLRAVGLASRTTEQLYTTSGTRFVAHEKSRMVIASGPHFLAGFPLR</sequence>
<dbReference type="PROSITE" id="PS00108">
    <property type="entry name" value="PROTEIN_KINASE_ST"/>
    <property type="match status" value="1"/>
</dbReference>